<protein>
    <submittedName>
        <fullName evidence="1">Uncharacterized protein</fullName>
    </submittedName>
</protein>
<organism evidence="1">
    <name type="scientific">hydrothermal vent metagenome</name>
    <dbReference type="NCBI Taxonomy" id="652676"/>
    <lineage>
        <taxon>unclassified sequences</taxon>
        <taxon>metagenomes</taxon>
        <taxon>ecological metagenomes</taxon>
    </lineage>
</organism>
<dbReference type="EMBL" id="UOFQ01000028">
    <property type="protein sequence ID" value="VAW85686.1"/>
    <property type="molecule type" value="Genomic_DNA"/>
</dbReference>
<sequence length="253" mass="28187">MNRKKLVSILTFSVFAIFMQQATFAHEERGDNRVTVIEGEPVLDFRLPSVQIRMDGGFVEPVLGESHVHEVLYNIPIDGSEPVPLRHVPTLYITERDRDTNEHWPVVIDESISAENTTRGLVYPGSPNPITIADWVKGGDSKLKIKILRNGMSKVKLKIKGLIPNSVYTVWQFNLSGPPGPFGGIPSVFVTDKKGKASMERMLPFNIYDVADNLLVAYHSDYRVYGGTPSEVRPQGGVDLHFQLIFDVKGAAQ</sequence>
<name>A0A3B0ZYM8_9ZZZZ</name>
<dbReference type="AlphaFoldDB" id="A0A3B0ZYM8"/>
<reference evidence="1" key="1">
    <citation type="submission" date="2018-06" db="EMBL/GenBank/DDBJ databases">
        <authorList>
            <person name="Zhirakovskaya E."/>
        </authorList>
    </citation>
    <scope>NUCLEOTIDE SEQUENCE</scope>
</reference>
<proteinExistence type="predicted"/>
<evidence type="ECO:0000313" key="1">
    <source>
        <dbReference type="EMBL" id="VAW85686.1"/>
    </source>
</evidence>
<gene>
    <name evidence="1" type="ORF">MNBD_GAMMA17-956</name>
</gene>
<accession>A0A3B0ZYM8</accession>